<protein>
    <recommendedName>
        <fullName evidence="1">F-box domain-containing protein</fullName>
    </recommendedName>
</protein>
<proteinExistence type="predicted"/>
<dbReference type="PROSITE" id="PS50181">
    <property type="entry name" value="FBOX"/>
    <property type="match status" value="1"/>
</dbReference>
<sequence>MFEAVSKALPLANLFLHGQWSICIPPGYPPPTRALGCRRAVGSSIMPLLALPAEILDLILQNLDAFHLWNVYNSCAALRVASARSIFRSVEIRFDGAQATDLNTRCFPPSSSRLLAMVAQWSSHVRTMDVWGDEDFLEPGFFDVLATLDRLRAISYPPRLGSFQTLLVRLADLPSLRSLSVDFISPRIWTAPMTFHHLRQLHISYIEHEPGLCVLPALPVLETLALNFCCYCLECPRQGQGPCALLQFQRLPQLRSLSIAGAQRKSISCGLDLHQILASLGWDLEELHLLDCEFVAEVPRPVVAFPALRRVQLLESISGLAAFGSAEVPSSAEFTLRISHNNLDGLADWSLVWRLLQRCSVLLSLPRSGIHQWPPASTSRLSQVMSLPQLVPQDELAYIDSVGLEFLVSDAQGLVVAG</sequence>
<dbReference type="EMBL" id="QQZZ01000104">
    <property type="protein sequence ID" value="RMZ42551.1"/>
    <property type="molecule type" value="Genomic_DNA"/>
</dbReference>
<dbReference type="AlphaFoldDB" id="A0AB74C8W1"/>
<gene>
    <name evidence="2" type="ORF">CA14_003116</name>
</gene>
<feature type="domain" description="F-box" evidence="1">
    <location>
        <begin position="45"/>
        <end position="90"/>
    </location>
</feature>
<name>A0AB74C8W1_ASPFL</name>
<comment type="caution">
    <text evidence="2">The sequence shown here is derived from an EMBL/GenBank/DDBJ whole genome shotgun (WGS) entry which is preliminary data.</text>
</comment>
<dbReference type="InterPro" id="IPR032675">
    <property type="entry name" value="LRR_dom_sf"/>
</dbReference>
<dbReference type="SUPFAM" id="SSF52047">
    <property type="entry name" value="RNI-like"/>
    <property type="match status" value="1"/>
</dbReference>
<dbReference type="InterPro" id="IPR001810">
    <property type="entry name" value="F-box_dom"/>
</dbReference>
<evidence type="ECO:0000259" key="1">
    <source>
        <dbReference type="PROSITE" id="PS50181"/>
    </source>
</evidence>
<evidence type="ECO:0000313" key="2">
    <source>
        <dbReference type="EMBL" id="RMZ42551.1"/>
    </source>
</evidence>
<reference evidence="2 3" key="1">
    <citation type="submission" date="2018-07" db="EMBL/GenBank/DDBJ databases">
        <title>Identification of spontaneous genetic mutation associated with occurrence of a yellow conidial color mutant of Aspergillus flavus.</title>
        <authorList>
            <person name="Chang P.-K."/>
            <person name="Mack B.M."/>
            <person name="Scharfenstein L."/>
            <person name="Gilbert M.K."/>
        </authorList>
    </citation>
    <scope>NUCLEOTIDE SEQUENCE [LARGE SCALE GENOMIC DNA]</scope>
    <source>
        <strain evidence="2 3">CA14</strain>
    </source>
</reference>
<dbReference type="Proteomes" id="UP000275480">
    <property type="component" value="Unassembled WGS sequence"/>
</dbReference>
<evidence type="ECO:0000313" key="3">
    <source>
        <dbReference type="Proteomes" id="UP000275480"/>
    </source>
</evidence>
<accession>A0AB74C8W1</accession>
<dbReference type="Gene3D" id="3.80.10.10">
    <property type="entry name" value="Ribonuclease Inhibitor"/>
    <property type="match status" value="1"/>
</dbReference>
<organism evidence="2 3">
    <name type="scientific">Aspergillus flavus</name>
    <dbReference type="NCBI Taxonomy" id="5059"/>
    <lineage>
        <taxon>Eukaryota</taxon>
        <taxon>Fungi</taxon>
        <taxon>Dikarya</taxon>
        <taxon>Ascomycota</taxon>
        <taxon>Pezizomycotina</taxon>
        <taxon>Eurotiomycetes</taxon>
        <taxon>Eurotiomycetidae</taxon>
        <taxon>Eurotiales</taxon>
        <taxon>Aspergillaceae</taxon>
        <taxon>Aspergillus</taxon>
        <taxon>Aspergillus subgen. Circumdati</taxon>
    </lineage>
</organism>